<dbReference type="EMBL" id="CP012036">
    <property type="protein sequence ID" value="ALF56245.1"/>
    <property type="molecule type" value="Genomic_DNA"/>
</dbReference>
<sequence>MQFNGMDSYLKIVEWMKACGDTTAMADEIKYSHPIMLIQTLEGTMAANPTDWIIKGVKNEFYPCKNDIFVETYEECDS</sequence>
<name>A0A0M4T6Q6_9NOSO</name>
<reference evidence="2" key="1">
    <citation type="submission" date="2015-07" db="EMBL/GenBank/DDBJ databases">
        <title>Genome Of Nitrogen-Fixing Cyanobacterium Nostoc piscinale CENA21 From Solimoes/Amazon River Floodplain Sediments And Comparative Genomics To Uncover Biosynthetic Natural Products Potential.</title>
        <authorList>
            <person name="Leao T.F."/>
            <person name="Leao P.N."/>
            <person name="Guimaraes P.I."/>
            <person name="de Melo A.G.C."/>
            <person name="Ramos R.T.J."/>
            <person name="Silva A."/>
            <person name="Fiore M.F."/>
            <person name="Schneider M.P.C."/>
        </authorList>
    </citation>
    <scope>NUCLEOTIDE SEQUENCE [LARGE SCALE GENOMIC DNA]</scope>
    <source>
        <strain evidence="2">CENA21</strain>
    </source>
</reference>
<dbReference type="STRING" id="224013.ACX27_04190"/>
<dbReference type="KEGG" id="npz:ACX27_04190"/>
<accession>A0A0M4T6Q6</accession>
<dbReference type="Proteomes" id="UP000062645">
    <property type="component" value="Chromosome"/>
</dbReference>
<gene>
    <name evidence="1" type="ORF">ACX27_04190</name>
</gene>
<protein>
    <submittedName>
        <fullName evidence="1">Uncharacterized protein</fullName>
    </submittedName>
</protein>
<evidence type="ECO:0000313" key="1">
    <source>
        <dbReference type="EMBL" id="ALF56245.1"/>
    </source>
</evidence>
<dbReference type="OrthoDB" id="121684at2"/>
<dbReference type="AlphaFoldDB" id="A0A0M4T6Q6"/>
<dbReference type="PATRIC" id="fig|224013.5.peg.1006"/>
<evidence type="ECO:0000313" key="2">
    <source>
        <dbReference type="Proteomes" id="UP000062645"/>
    </source>
</evidence>
<keyword evidence="2" id="KW-1185">Reference proteome</keyword>
<organism evidence="1 2">
    <name type="scientific">Nostoc piscinale CENA21</name>
    <dbReference type="NCBI Taxonomy" id="224013"/>
    <lineage>
        <taxon>Bacteria</taxon>
        <taxon>Bacillati</taxon>
        <taxon>Cyanobacteriota</taxon>
        <taxon>Cyanophyceae</taxon>
        <taxon>Nostocales</taxon>
        <taxon>Nostocaceae</taxon>
        <taxon>Nostoc</taxon>
    </lineage>
</organism>
<reference evidence="1 2" key="2">
    <citation type="journal article" date="2016" name="Genome Announc.">
        <title>Draft Genome Sequence of the N2-Fixing Cyanobacterium Nostoc piscinale CENA21, Isolated from the Brazilian Amazon Floodplain.</title>
        <authorList>
            <person name="Leao T."/>
            <person name="Guimaraes P.I."/>
            <person name="de Melo A.G."/>
            <person name="Ramos R.T."/>
            <person name="Leao P.N."/>
            <person name="Silva A."/>
            <person name="Fiore M.F."/>
            <person name="Schneider M.P."/>
        </authorList>
    </citation>
    <scope>NUCLEOTIDE SEQUENCE [LARGE SCALE GENOMIC DNA]</scope>
    <source>
        <strain evidence="1 2">CENA21</strain>
    </source>
</reference>
<proteinExistence type="predicted"/>